<name>A0AAD3CUB6_9STRA</name>
<gene>
    <name evidence="1" type="ORF">CTEN210_08853</name>
</gene>
<evidence type="ECO:0000313" key="2">
    <source>
        <dbReference type="Proteomes" id="UP001054902"/>
    </source>
</evidence>
<dbReference type="AlphaFoldDB" id="A0AAD3CUB6"/>
<proteinExistence type="predicted"/>
<evidence type="ECO:0000313" key="1">
    <source>
        <dbReference type="EMBL" id="GFH52377.1"/>
    </source>
</evidence>
<dbReference type="EMBL" id="BLLK01000045">
    <property type="protein sequence ID" value="GFH52377.1"/>
    <property type="molecule type" value="Genomic_DNA"/>
</dbReference>
<organism evidence="1 2">
    <name type="scientific">Chaetoceros tenuissimus</name>
    <dbReference type="NCBI Taxonomy" id="426638"/>
    <lineage>
        <taxon>Eukaryota</taxon>
        <taxon>Sar</taxon>
        <taxon>Stramenopiles</taxon>
        <taxon>Ochrophyta</taxon>
        <taxon>Bacillariophyta</taxon>
        <taxon>Coscinodiscophyceae</taxon>
        <taxon>Chaetocerotophycidae</taxon>
        <taxon>Chaetocerotales</taxon>
        <taxon>Chaetocerotaceae</taxon>
        <taxon>Chaetoceros</taxon>
    </lineage>
</organism>
<dbReference type="Proteomes" id="UP001054902">
    <property type="component" value="Unassembled WGS sequence"/>
</dbReference>
<reference evidence="1 2" key="1">
    <citation type="journal article" date="2021" name="Sci. Rep.">
        <title>The genome of the diatom Chaetoceros tenuissimus carries an ancient integrated fragment of an extant virus.</title>
        <authorList>
            <person name="Hongo Y."/>
            <person name="Kimura K."/>
            <person name="Takaki Y."/>
            <person name="Yoshida Y."/>
            <person name="Baba S."/>
            <person name="Kobayashi G."/>
            <person name="Nagasaki K."/>
            <person name="Hano T."/>
            <person name="Tomaru Y."/>
        </authorList>
    </citation>
    <scope>NUCLEOTIDE SEQUENCE [LARGE SCALE GENOMIC DNA]</scope>
    <source>
        <strain evidence="1 2">NIES-3715</strain>
    </source>
</reference>
<comment type="caution">
    <text evidence="1">The sequence shown here is derived from an EMBL/GenBank/DDBJ whole genome shotgun (WGS) entry which is preliminary data.</text>
</comment>
<sequence length="206" mass="22908">MGNCCNSTSKKSLKNTKATKQNNNMDSLPSFTYNLANDECFETSDGKCSCCNKKRGYIYKGPIFGVFDAEPLICPWCIADGSASKSLNVEFIPTHYYEAGDDTNVEFTDEFKFRTPSFTAWQEASWWTHCGDAAVYQCAGGMKEIKAIGGNEALKFFRVLAEDCGFETIAEQDEFLKYGCGLDRDSTAYIFKCKKCGKCGGYLDSN</sequence>
<dbReference type="InterPro" id="IPR005363">
    <property type="entry name" value="UPF0167"/>
</dbReference>
<dbReference type="Pfam" id="PF03691">
    <property type="entry name" value="UPF0167"/>
    <property type="match status" value="1"/>
</dbReference>
<accession>A0AAD3CUB6</accession>
<keyword evidence="2" id="KW-1185">Reference proteome</keyword>
<evidence type="ECO:0008006" key="3">
    <source>
        <dbReference type="Google" id="ProtNLM"/>
    </source>
</evidence>
<protein>
    <recommendedName>
        <fullName evidence="3">CbrC family protein</fullName>
    </recommendedName>
</protein>